<dbReference type="SUPFAM" id="SSF51735">
    <property type="entry name" value="NAD(P)-binding Rossmann-fold domains"/>
    <property type="match status" value="1"/>
</dbReference>
<proteinExistence type="predicted"/>
<organism evidence="3 4">
    <name type="scientific">Mycolicibacterium paratuberculosis (strain ATCC BAA-968 / K-10)</name>
    <name type="common">Mycobacterium paratuberculosis</name>
    <dbReference type="NCBI Taxonomy" id="262316"/>
    <lineage>
        <taxon>Bacteria</taxon>
        <taxon>Bacillati</taxon>
        <taxon>Actinomycetota</taxon>
        <taxon>Actinomycetes</taxon>
        <taxon>Mycobacteriales</taxon>
        <taxon>Mycobacteriaceae</taxon>
        <taxon>Mycobacterium</taxon>
        <taxon>Mycobacterium avium complex (MAC)</taxon>
    </lineage>
</organism>
<dbReference type="HOGENOM" id="CLU_076368_0_3_11"/>
<evidence type="ECO:0000256" key="1">
    <source>
        <dbReference type="ARBA" id="ARBA00023002"/>
    </source>
</evidence>
<dbReference type="InterPro" id="IPR036291">
    <property type="entry name" value="NAD(P)-bd_dom_sf"/>
</dbReference>
<dbReference type="InterPro" id="IPR028939">
    <property type="entry name" value="P5C_Rdtase_cat_N"/>
</dbReference>
<dbReference type="Gene3D" id="3.40.50.720">
    <property type="entry name" value="NAD(P)-binding Rossmann-like Domain"/>
    <property type="match status" value="1"/>
</dbReference>
<accession>Q73Z80</accession>
<protein>
    <recommendedName>
        <fullName evidence="2">Pyrroline-5-carboxylate reductase catalytic N-terminal domain-containing protein</fullName>
    </recommendedName>
</protein>
<dbReference type="EMBL" id="AE016958">
    <property type="protein sequence ID" value="AAS04040.1"/>
    <property type="molecule type" value="Genomic_DNA"/>
</dbReference>
<evidence type="ECO:0000313" key="4">
    <source>
        <dbReference type="Proteomes" id="UP000000580"/>
    </source>
</evidence>
<reference evidence="3 4" key="1">
    <citation type="journal article" date="2005" name="Proc. Natl. Acad. Sci. U.S.A.">
        <title>The complete genome sequence of Mycobacterium avium subspecies paratuberculosis.</title>
        <authorList>
            <person name="Li L."/>
            <person name="Bannantine J.P."/>
            <person name="Zhang Q."/>
            <person name="Amonsin A."/>
            <person name="May B.J."/>
            <person name="Alt D."/>
            <person name="Banerji N."/>
            <person name="Kanjilal S."/>
            <person name="Kapur V."/>
        </authorList>
    </citation>
    <scope>NUCLEOTIDE SEQUENCE [LARGE SCALE GENOMIC DNA]</scope>
    <source>
        <strain evidence="4">ATCC BAA-968 / K-10</strain>
    </source>
</reference>
<feature type="domain" description="Pyrroline-5-carboxylate reductase catalytic N-terminal" evidence="2">
    <location>
        <begin position="25"/>
        <end position="112"/>
    </location>
</feature>
<dbReference type="STRING" id="262316.MAP_1723"/>
<dbReference type="InterPro" id="IPR051267">
    <property type="entry name" value="STEAP_metalloreductase"/>
</dbReference>
<dbReference type="PANTHER" id="PTHR14239">
    <property type="entry name" value="DUDULIN-RELATED"/>
    <property type="match status" value="1"/>
</dbReference>
<sequence length="221" mass="23064">MTSDSIDSLNDDRQQNGGIEGVEYGTIGAGTIAQAVARHLVAAGHRVVLSNSRGPSSLNEVVSNLGPLASAGTVTQAARADMVFLAVMWWDIEAALAGLPSWDGRTLVDATNQFAKADPIEVADLGELTGSEWVAALAPGARVIKAFNTLHARYIIPDPRHPAGRQVLFYAGDDAPAKATFHHVTDGLGFAPVDVGPLRDGGRLMQVGGGPLSALHALKQD</sequence>
<gene>
    <name evidence="3" type="ordered locus">MAP_1723</name>
</gene>
<evidence type="ECO:0000313" key="3">
    <source>
        <dbReference type="EMBL" id="AAS04040.1"/>
    </source>
</evidence>
<dbReference type="Proteomes" id="UP000000580">
    <property type="component" value="Chromosome"/>
</dbReference>
<evidence type="ECO:0000259" key="2">
    <source>
        <dbReference type="Pfam" id="PF03807"/>
    </source>
</evidence>
<dbReference type="eggNOG" id="COG2085">
    <property type="taxonomic scope" value="Bacteria"/>
</dbReference>
<keyword evidence="1" id="KW-0560">Oxidoreductase</keyword>
<name>Q73Z80_MYCPA</name>
<keyword evidence="4" id="KW-1185">Reference proteome</keyword>
<dbReference type="PANTHER" id="PTHR14239:SF10">
    <property type="entry name" value="REDUCTASE"/>
    <property type="match status" value="1"/>
</dbReference>
<dbReference type="Pfam" id="PF03807">
    <property type="entry name" value="F420_oxidored"/>
    <property type="match status" value="1"/>
</dbReference>
<dbReference type="KEGG" id="mpa:MAP_1723"/>
<dbReference type="GO" id="GO:0016491">
    <property type="term" value="F:oxidoreductase activity"/>
    <property type="evidence" value="ECO:0007669"/>
    <property type="project" value="UniProtKB-KW"/>
</dbReference>
<dbReference type="AlphaFoldDB" id="Q73Z80"/>